<comment type="subcellular location">
    <subcellularLocation>
        <location evidence="1">Membrane</location>
        <topology evidence="1">Single-pass membrane protein</topology>
    </subcellularLocation>
</comment>
<name>A0A1H9MGF7_9GAMM</name>
<reference evidence="3" key="1">
    <citation type="submission" date="2016-10" db="EMBL/GenBank/DDBJ databases">
        <authorList>
            <person name="Varghese N."/>
            <person name="Submissions S."/>
        </authorList>
    </citation>
    <scope>NUCLEOTIDE SEQUENCE [LARGE SCALE GENOMIC DNA]</scope>
    <source>
        <strain evidence="3">8N4</strain>
    </source>
</reference>
<protein>
    <recommendedName>
        <fullName evidence="4">Prepilin peptidase dependent protein C</fullName>
    </recommendedName>
</protein>
<keyword evidence="3" id="KW-1185">Reference proteome</keyword>
<proteinExistence type="predicted"/>
<evidence type="ECO:0008006" key="4">
    <source>
        <dbReference type="Google" id="ProtNLM"/>
    </source>
</evidence>
<gene>
    <name evidence="2" type="ORF">SAMN05216522_11533</name>
</gene>
<dbReference type="Proteomes" id="UP000242515">
    <property type="component" value="Unassembled WGS sequence"/>
</dbReference>
<dbReference type="Pfam" id="PF07963">
    <property type="entry name" value="N_methyl"/>
    <property type="match status" value="1"/>
</dbReference>
<dbReference type="GO" id="GO:0016020">
    <property type="term" value="C:membrane"/>
    <property type="evidence" value="ECO:0007669"/>
    <property type="project" value="UniProtKB-SubCell"/>
</dbReference>
<accession>A0A1H9MGF7</accession>
<dbReference type="EMBL" id="FOGC01000015">
    <property type="protein sequence ID" value="SER22641.1"/>
    <property type="molecule type" value="Genomic_DNA"/>
</dbReference>
<organism evidence="2 3">
    <name type="scientific">Rosenbergiella nectarea</name>
    <dbReference type="NCBI Taxonomy" id="988801"/>
    <lineage>
        <taxon>Bacteria</taxon>
        <taxon>Pseudomonadati</taxon>
        <taxon>Pseudomonadota</taxon>
        <taxon>Gammaproteobacteria</taxon>
        <taxon>Enterobacterales</taxon>
        <taxon>Erwiniaceae</taxon>
        <taxon>Rosenbergiella</taxon>
    </lineage>
</organism>
<dbReference type="STRING" id="988801.SAMN05216522_11533"/>
<evidence type="ECO:0000313" key="2">
    <source>
        <dbReference type="EMBL" id="SER22641.1"/>
    </source>
</evidence>
<dbReference type="InterPro" id="IPR012902">
    <property type="entry name" value="N_methyl_site"/>
</dbReference>
<evidence type="ECO:0000256" key="1">
    <source>
        <dbReference type="ARBA" id="ARBA00004167"/>
    </source>
</evidence>
<evidence type="ECO:0000313" key="3">
    <source>
        <dbReference type="Proteomes" id="UP000242515"/>
    </source>
</evidence>
<sequence>MKKIIFARFTKHSLLWLGGERIRGRRHKGGNALHRPQPPLLSVFGVLRKRMAGYEVLPKKVSGYYGRELFSVTYRPYGYSDTLAAGSMTAHCQPTSVAENCQGISLVEVLIALTLLSISSLLMLHSIGSLQLSEQTQWQRREVWQQLAQRLEGSEPPVSTLEEQQITATNGCYWQRVTWQVANSSPQYLQRLRCP</sequence>
<dbReference type="AlphaFoldDB" id="A0A1H9MGF7"/>